<sequence length="490" mass="53978">MSSAPKNNIDQDFFGFLSHRDQLGSLQNFTGSRPSRAERMEMGRQLRKTVPRTSHAAWTPRADRADPVDILMAQNATRVQKLVPLRNARMLASPFTFLRGAAAVMAADLATTPATGLNVVACGDMHVANFGVFASAERKLIFAINDFDEVHPGPWEWDLKRLAASAAVAASDMGADRVGAEEAARAAVASWRERLRGYAEMPFLEVWYDEIDDRTILDAASPRLRTQIEAIFDKARAKGHIRSLDKLTEDVAGQHRLIEIAPVLVRETHREDGVPMAEVIDDVLRSYFHSLPDDRKRLMSRYRLVDVARKVVGVGSVGTSCWVAFLQGLDDDDPLFLQIKEAQRSVLAPYAPISLPYTHQGQRVVVGQRLTQGAPDIFLGWGDSTYGRQFYVRQLADMKGGARFGEGVTETLDGFASYCRLCGWALALAHAKSGDAAMMAGYVGKGDTLDEAIGRFALAYLEQTERDHDRFAAARRAGRISASLETVPPG</sequence>
<dbReference type="EMBL" id="FUWJ01000001">
    <property type="protein sequence ID" value="SJZ38982.1"/>
    <property type="molecule type" value="Genomic_DNA"/>
</dbReference>
<gene>
    <name evidence="1" type="ORF">SAMN02745126_00819</name>
</gene>
<dbReference type="STRING" id="225324.SAMN02745126_00819"/>
<dbReference type="PANTHER" id="PTHR39441">
    <property type="entry name" value="DUF2252 DOMAIN-CONTAINING PROTEIN"/>
    <property type="match status" value="1"/>
</dbReference>
<organism evidence="1 2">
    <name type="scientific">Enhydrobacter aerosaccus</name>
    <dbReference type="NCBI Taxonomy" id="225324"/>
    <lineage>
        <taxon>Bacteria</taxon>
        <taxon>Pseudomonadati</taxon>
        <taxon>Pseudomonadota</taxon>
        <taxon>Alphaproteobacteria</taxon>
        <taxon>Hyphomicrobiales</taxon>
        <taxon>Enhydrobacter</taxon>
    </lineage>
</organism>
<dbReference type="OrthoDB" id="1491115at2"/>
<dbReference type="AlphaFoldDB" id="A0A1T4K962"/>
<name>A0A1T4K962_9HYPH</name>
<accession>A0A1T4K962</accession>
<dbReference type="PANTHER" id="PTHR39441:SF1">
    <property type="entry name" value="DUF2252 DOMAIN-CONTAINING PROTEIN"/>
    <property type="match status" value="1"/>
</dbReference>
<dbReference type="Pfam" id="PF10009">
    <property type="entry name" value="DUF2252"/>
    <property type="match status" value="1"/>
</dbReference>
<protein>
    <submittedName>
        <fullName evidence="1">Uncharacterized conserved protein, DUF2252 family</fullName>
    </submittedName>
</protein>
<evidence type="ECO:0000313" key="2">
    <source>
        <dbReference type="Proteomes" id="UP000190092"/>
    </source>
</evidence>
<dbReference type="InterPro" id="IPR018721">
    <property type="entry name" value="DUF2252"/>
</dbReference>
<dbReference type="RefSeq" id="WP_085932510.1">
    <property type="nucleotide sequence ID" value="NZ_FUWJ01000001.1"/>
</dbReference>
<proteinExistence type="predicted"/>
<evidence type="ECO:0000313" key="1">
    <source>
        <dbReference type="EMBL" id="SJZ38982.1"/>
    </source>
</evidence>
<keyword evidence="2" id="KW-1185">Reference proteome</keyword>
<dbReference type="Proteomes" id="UP000190092">
    <property type="component" value="Unassembled WGS sequence"/>
</dbReference>
<reference evidence="2" key="1">
    <citation type="submission" date="2017-02" db="EMBL/GenBank/DDBJ databases">
        <authorList>
            <person name="Varghese N."/>
            <person name="Submissions S."/>
        </authorList>
    </citation>
    <scope>NUCLEOTIDE SEQUENCE [LARGE SCALE GENOMIC DNA]</scope>
    <source>
        <strain evidence="2">ATCC 27094</strain>
    </source>
</reference>